<dbReference type="EMBL" id="FNBW01000012">
    <property type="protein sequence ID" value="SDG23160.1"/>
    <property type="molecule type" value="Genomic_DNA"/>
</dbReference>
<evidence type="ECO:0000313" key="3">
    <source>
        <dbReference type="Proteomes" id="UP000198615"/>
    </source>
</evidence>
<organism evidence="2 3">
    <name type="scientific">Thalassobaculum litoreum DSM 18839</name>
    <dbReference type="NCBI Taxonomy" id="1123362"/>
    <lineage>
        <taxon>Bacteria</taxon>
        <taxon>Pseudomonadati</taxon>
        <taxon>Pseudomonadota</taxon>
        <taxon>Alphaproteobacteria</taxon>
        <taxon>Rhodospirillales</taxon>
        <taxon>Thalassobaculaceae</taxon>
        <taxon>Thalassobaculum</taxon>
    </lineage>
</organism>
<dbReference type="InterPro" id="IPR036390">
    <property type="entry name" value="WH_DNA-bd_sf"/>
</dbReference>
<sequence length="230" mass="24767">MTLSAKFELIGAALANEGRARMLCVLMDGRAFTNKELALAAGMAEPTATAHLRRLADAGLTVSMRSGRSIYHRLASAEAADLLERLGGLTPQPYLHRARRSPGNADLLGARSCYSHIAGRLGVLLLDALIVQGVIALDGDSVALARPAFFEELGLRPLKGWDAARLCLDWTERRPHLSGSLGADLMAHALERDWLRRGAPRVLTVTDAGHAAFTRHFGIAPQEIDHVPSP</sequence>
<dbReference type="PANTHER" id="PTHR39168">
    <property type="entry name" value="TRANSCRIPTIONAL REGULATOR-RELATED"/>
    <property type="match status" value="1"/>
</dbReference>
<evidence type="ECO:0000259" key="1">
    <source>
        <dbReference type="PROSITE" id="PS50987"/>
    </source>
</evidence>
<dbReference type="GO" id="GO:0032791">
    <property type="term" value="F:lead ion binding"/>
    <property type="evidence" value="ECO:0007669"/>
    <property type="project" value="TreeGrafter"/>
</dbReference>
<dbReference type="GO" id="GO:0003677">
    <property type="term" value="F:DNA binding"/>
    <property type="evidence" value="ECO:0007669"/>
    <property type="project" value="TreeGrafter"/>
</dbReference>
<dbReference type="SMART" id="SM00418">
    <property type="entry name" value="HTH_ARSR"/>
    <property type="match status" value="1"/>
</dbReference>
<dbReference type="InterPro" id="IPR011991">
    <property type="entry name" value="ArsR-like_HTH"/>
</dbReference>
<dbReference type="SUPFAM" id="SSF46785">
    <property type="entry name" value="Winged helix' DNA-binding domain"/>
    <property type="match status" value="1"/>
</dbReference>
<dbReference type="AlphaFoldDB" id="A0A8G2EZG1"/>
<keyword evidence="3" id="KW-1185">Reference proteome</keyword>
<dbReference type="InterPro" id="IPR052543">
    <property type="entry name" value="HTH_Metal-responsive_Reg"/>
</dbReference>
<reference evidence="2 3" key="1">
    <citation type="submission" date="2016-10" db="EMBL/GenBank/DDBJ databases">
        <authorList>
            <person name="Varghese N."/>
            <person name="Submissions S."/>
        </authorList>
    </citation>
    <scope>NUCLEOTIDE SEQUENCE [LARGE SCALE GENOMIC DNA]</scope>
    <source>
        <strain evidence="2 3">DSM 18839</strain>
    </source>
</reference>
<dbReference type="GO" id="GO:0097063">
    <property type="term" value="F:cadmium ion sensor activity"/>
    <property type="evidence" value="ECO:0007669"/>
    <property type="project" value="TreeGrafter"/>
</dbReference>
<dbReference type="PANTHER" id="PTHR39168:SF1">
    <property type="entry name" value="TRANSCRIPTIONAL REGULATORY PROTEIN"/>
    <property type="match status" value="1"/>
</dbReference>
<dbReference type="GO" id="GO:0010288">
    <property type="term" value="P:response to lead ion"/>
    <property type="evidence" value="ECO:0007669"/>
    <property type="project" value="TreeGrafter"/>
</dbReference>
<dbReference type="Proteomes" id="UP000198615">
    <property type="component" value="Unassembled WGS sequence"/>
</dbReference>
<protein>
    <submittedName>
        <fullName evidence="2">Transcriptional regulator, ArsR family</fullName>
    </submittedName>
</protein>
<dbReference type="RefSeq" id="WP_139189394.1">
    <property type="nucleotide sequence ID" value="NZ_FNBW01000012.1"/>
</dbReference>
<dbReference type="GO" id="GO:0003700">
    <property type="term" value="F:DNA-binding transcription factor activity"/>
    <property type="evidence" value="ECO:0007669"/>
    <property type="project" value="InterPro"/>
</dbReference>
<comment type="caution">
    <text evidence="2">The sequence shown here is derived from an EMBL/GenBank/DDBJ whole genome shotgun (WGS) entry which is preliminary data.</text>
</comment>
<dbReference type="PROSITE" id="PS50987">
    <property type="entry name" value="HTH_ARSR_2"/>
    <property type="match status" value="1"/>
</dbReference>
<dbReference type="InterPro" id="IPR001845">
    <property type="entry name" value="HTH_ArsR_DNA-bd_dom"/>
</dbReference>
<dbReference type="CDD" id="cd00090">
    <property type="entry name" value="HTH_ARSR"/>
    <property type="match status" value="1"/>
</dbReference>
<name>A0A8G2EZG1_9PROT</name>
<dbReference type="Pfam" id="PF01022">
    <property type="entry name" value="HTH_5"/>
    <property type="match status" value="1"/>
</dbReference>
<gene>
    <name evidence="2" type="ORF">SAMN05660686_03764</name>
</gene>
<accession>A0A8G2EZG1</accession>
<dbReference type="GO" id="GO:0046686">
    <property type="term" value="P:response to cadmium ion"/>
    <property type="evidence" value="ECO:0007669"/>
    <property type="project" value="TreeGrafter"/>
</dbReference>
<dbReference type="PRINTS" id="PR00778">
    <property type="entry name" value="HTHARSR"/>
</dbReference>
<dbReference type="OrthoDB" id="9797716at2"/>
<dbReference type="Gene3D" id="1.10.10.10">
    <property type="entry name" value="Winged helix-like DNA-binding domain superfamily/Winged helix DNA-binding domain"/>
    <property type="match status" value="1"/>
</dbReference>
<evidence type="ECO:0000313" key="2">
    <source>
        <dbReference type="EMBL" id="SDG23160.1"/>
    </source>
</evidence>
<proteinExistence type="predicted"/>
<feature type="domain" description="HTH arsR-type" evidence="1">
    <location>
        <begin position="1"/>
        <end position="94"/>
    </location>
</feature>
<dbReference type="InterPro" id="IPR036388">
    <property type="entry name" value="WH-like_DNA-bd_sf"/>
</dbReference>